<reference evidence="4 5" key="1">
    <citation type="submission" date="2019-10" db="EMBL/GenBank/DDBJ databases">
        <title>Vibrio sp. nov. isolated from a shrimp pond.</title>
        <authorList>
            <person name="Gomez-Gil B."/>
            <person name="Enciso-Ibarra J."/>
            <person name="Enciso-Ibarra K."/>
            <person name="Bolan-Mejia C."/>
        </authorList>
    </citation>
    <scope>NUCLEOTIDE SEQUENCE [LARGE SCALE GENOMIC DNA]</scope>
    <source>
        <strain evidence="4 5">CAIM 722</strain>
    </source>
</reference>
<feature type="domain" description="NADAR" evidence="3">
    <location>
        <begin position="23"/>
        <end position="180"/>
    </location>
</feature>
<name>A0A7X4LLK3_9VIBR</name>
<dbReference type="InterPro" id="IPR037238">
    <property type="entry name" value="YbiA-like_sf"/>
</dbReference>
<dbReference type="EMBL" id="WEKT01000021">
    <property type="protein sequence ID" value="MZI94025.1"/>
    <property type="molecule type" value="Genomic_DNA"/>
</dbReference>
<keyword evidence="5" id="KW-1185">Reference proteome</keyword>
<dbReference type="NCBIfam" id="TIGR02464">
    <property type="entry name" value="ribofla_fusion"/>
    <property type="match status" value="1"/>
</dbReference>
<protein>
    <submittedName>
        <fullName evidence="4">DUF1768 domain-containing protein</fullName>
    </submittedName>
</protein>
<dbReference type="Gene3D" id="1.10.357.40">
    <property type="entry name" value="YbiA-like"/>
    <property type="match status" value="1"/>
</dbReference>
<comment type="caution">
    <text evidence="4">The sequence shown here is derived from an EMBL/GenBank/DDBJ whole genome shotgun (WGS) entry which is preliminary data.</text>
</comment>
<evidence type="ECO:0000259" key="3">
    <source>
        <dbReference type="Pfam" id="PF08719"/>
    </source>
</evidence>
<evidence type="ECO:0000313" key="5">
    <source>
        <dbReference type="Proteomes" id="UP000462621"/>
    </source>
</evidence>
<dbReference type="AlphaFoldDB" id="A0A7X4LLK3"/>
<evidence type="ECO:0000256" key="1">
    <source>
        <dbReference type="ARBA" id="ARBA00000022"/>
    </source>
</evidence>
<sequence length="183" mass="21186">MLIQSNEDLLSAQRQGKEFKFVYFWGHRKPQQGIAKSCFSQWYEAPFYEGSKCFLTAEHYMMYQKAKTFDNHDIAEKILVCKTPGEAKKLGRNVVGFDEQIWREVRYNIVVQANVLKFSQHSDMKAFLSNTGDRILVEASPVDRIWGIGLSADDPKVEQVNQWQGLNLLGYALMKTRQLINEL</sequence>
<accession>A0A7X4LLK3</accession>
<dbReference type="Pfam" id="PF08719">
    <property type="entry name" value="NADAR"/>
    <property type="match status" value="1"/>
</dbReference>
<evidence type="ECO:0000256" key="2">
    <source>
        <dbReference type="ARBA" id="ARBA00000751"/>
    </source>
</evidence>
<gene>
    <name evidence="4" type="ORF">F9817_12555</name>
</gene>
<organism evidence="4 5">
    <name type="scientific">Vibrio eleionomae</name>
    <dbReference type="NCBI Taxonomy" id="2653505"/>
    <lineage>
        <taxon>Bacteria</taxon>
        <taxon>Pseudomonadati</taxon>
        <taxon>Pseudomonadota</taxon>
        <taxon>Gammaproteobacteria</taxon>
        <taxon>Vibrionales</taxon>
        <taxon>Vibrionaceae</taxon>
        <taxon>Vibrio</taxon>
    </lineage>
</organism>
<comment type="catalytic activity">
    <reaction evidence="1">
        <text>5-amino-6-(5-phospho-D-ribosylamino)uracil + H2O = 5,6-diaminouracil + D-ribose 5-phosphate</text>
        <dbReference type="Rhea" id="RHEA:55020"/>
        <dbReference type="ChEBI" id="CHEBI:15377"/>
        <dbReference type="ChEBI" id="CHEBI:46252"/>
        <dbReference type="ChEBI" id="CHEBI:58453"/>
        <dbReference type="ChEBI" id="CHEBI:78346"/>
    </reaction>
</comment>
<dbReference type="InterPro" id="IPR012816">
    <property type="entry name" value="NADAR"/>
</dbReference>
<evidence type="ECO:0000313" key="4">
    <source>
        <dbReference type="EMBL" id="MZI94025.1"/>
    </source>
</evidence>
<dbReference type="SUPFAM" id="SSF143990">
    <property type="entry name" value="YbiA-like"/>
    <property type="match status" value="1"/>
</dbReference>
<dbReference type="Proteomes" id="UP000462621">
    <property type="component" value="Unassembled WGS sequence"/>
</dbReference>
<comment type="catalytic activity">
    <reaction evidence="2">
        <text>2,5-diamino-6-hydroxy-4-(5-phosphoribosylamino)-pyrimidine + H2O = 2,5,6-triamino-4-hydroxypyrimidine + D-ribose 5-phosphate</text>
        <dbReference type="Rhea" id="RHEA:23436"/>
        <dbReference type="ChEBI" id="CHEBI:15377"/>
        <dbReference type="ChEBI" id="CHEBI:58614"/>
        <dbReference type="ChEBI" id="CHEBI:78346"/>
        <dbReference type="ChEBI" id="CHEBI:137796"/>
    </reaction>
</comment>
<dbReference type="CDD" id="cd15457">
    <property type="entry name" value="NADAR"/>
    <property type="match status" value="1"/>
</dbReference>
<proteinExistence type="predicted"/>